<evidence type="ECO:0000313" key="3">
    <source>
        <dbReference type="Proteomes" id="UP001197328"/>
    </source>
</evidence>
<evidence type="ECO:0000256" key="1">
    <source>
        <dbReference type="SAM" id="MobiDB-lite"/>
    </source>
</evidence>
<feature type="region of interest" description="Disordered" evidence="1">
    <location>
        <begin position="310"/>
        <end position="346"/>
    </location>
</feature>
<feature type="compositionally biased region" description="Basic and acidic residues" evidence="1">
    <location>
        <begin position="223"/>
        <end position="284"/>
    </location>
</feature>
<dbReference type="EMBL" id="JAHLVD010000006">
    <property type="protein sequence ID" value="KAG7849603.1"/>
    <property type="molecule type" value="Genomic_DNA"/>
</dbReference>
<name>A0ABQ7RX03_PICAN</name>
<evidence type="ECO:0000313" key="2">
    <source>
        <dbReference type="EMBL" id="KAG7849603.1"/>
    </source>
</evidence>
<organism evidence="2 3">
    <name type="scientific">Pichia angusta</name>
    <name type="common">Yeast</name>
    <name type="synonym">Hansenula polymorpha</name>
    <dbReference type="NCBI Taxonomy" id="870730"/>
    <lineage>
        <taxon>Eukaryota</taxon>
        <taxon>Fungi</taxon>
        <taxon>Dikarya</taxon>
        <taxon>Ascomycota</taxon>
        <taxon>Saccharomycotina</taxon>
        <taxon>Pichiomycetes</taxon>
        <taxon>Pichiales</taxon>
        <taxon>Pichiaceae</taxon>
        <taxon>Ogataea</taxon>
    </lineage>
</organism>
<accession>A0ABQ7RX03</accession>
<keyword evidence="3" id="KW-1185">Reference proteome</keyword>
<protein>
    <submittedName>
        <fullName evidence="2">Uncharacterized protein</fullName>
    </submittedName>
</protein>
<feature type="region of interest" description="Disordered" evidence="1">
    <location>
        <begin position="1"/>
        <end position="21"/>
    </location>
</feature>
<comment type="caution">
    <text evidence="2">The sequence shown here is derived from an EMBL/GenBank/DDBJ whole genome shotgun (WGS) entry which is preliminary data.</text>
</comment>
<feature type="region of interest" description="Disordered" evidence="1">
    <location>
        <begin position="162"/>
        <end position="284"/>
    </location>
</feature>
<dbReference type="Proteomes" id="UP001197328">
    <property type="component" value="Unassembled WGS sequence"/>
</dbReference>
<gene>
    <name evidence="2" type="ORF">KL940_002633</name>
</gene>
<reference evidence="2 3" key="1">
    <citation type="journal article" date="2021" name="G3 (Bethesda)">
        <title>Genomic diversity, chromosomal rearrangements, and interspecies hybridization in the ogataea polymorpha species complex.</title>
        <authorList>
            <person name="Hanson S.J."/>
            <person name="Cinneide E.O."/>
            <person name="Salzberg L.I."/>
            <person name="Wolfe K.H."/>
            <person name="McGowan J."/>
            <person name="Fitzpatrick D.A."/>
            <person name="Matlin K."/>
        </authorList>
    </citation>
    <scope>NUCLEOTIDE SEQUENCE [LARGE SCALE GENOMIC DNA]</scope>
    <source>
        <strain evidence="2">51-138</strain>
    </source>
</reference>
<proteinExistence type="predicted"/>
<sequence length="418" mass="47976">MAAAIERARQDNADDGAKRRAAEPDDLVKFWVRDRDQHKQHVDEQFGSYAQDFLEERRRVDLLRRHVQDKLQNVDHRHRIERCLGYRDHRDADTHEQIHKVRIAFCDEDGLRDLVEDVCAEHGKASDGHGGVGEKADGVGDGETFLEFFRLCEVRFESREQRVRAEGAQNDAERDEEVVQRGRVQARRHGVEQGARAVWFGEPDENDGDHQRDGARDPQQADSAEHAQREEREGREHAERKELELDDRDVREQRVQRVCKQHDQRHAHADQFHGEKHRNKEPALRSKRLVAQVGIRAQRGVCVHASAEQRGSPVRNGGRKHQKRDSAVPAGVRHGLGQREQPDADEHVDAVENGLRNGRPRREHRHHLAVSVLDLAECERVVCGEKRRRVRVQRVGPRQVQVAVVGKRGVVDGGLIED</sequence>